<sequence length="119" mass="13286">MRLLLLYFVALAAILPFLSALPTADTSRVQVQEVGVKKGIDRKGNKVSSSSSGVVRDPNNTYPYGMMLVTTTTTTRRPNTTKKYNKPIRKRVITKSTRLARGQQNRRITTDKRTKSGSD</sequence>
<dbReference type="EMBL" id="CADEPM010000013">
    <property type="protein sequence ID" value="CAB3411475.1"/>
    <property type="molecule type" value="Genomic_DNA"/>
</dbReference>
<reference evidence="3 4" key="1">
    <citation type="submission" date="2020-04" db="EMBL/GenBank/DDBJ databases">
        <authorList>
            <person name="Laetsch R D."/>
            <person name="Stevens L."/>
            <person name="Kumar S."/>
            <person name="Blaxter L. M."/>
        </authorList>
    </citation>
    <scope>NUCLEOTIDE SEQUENCE [LARGE SCALE GENOMIC DNA]</scope>
</reference>
<keyword evidence="4" id="KW-1185">Reference proteome</keyword>
<feature type="compositionally biased region" description="Polar residues" evidence="1">
    <location>
        <begin position="98"/>
        <end position="107"/>
    </location>
</feature>
<dbReference type="AlphaFoldDB" id="A0A8S1FFQ6"/>
<organism evidence="3 4">
    <name type="scientific">Caenorhabditis bovis</name>
    <dbReference type="NCBI Taxonomy" id="2654633"/>
    <lineage>
        <taxon>Eukaryota</taxon>
        <taxon>Metazoa</taxon>
        <taxon>Ecdysozoa</taxon>
        <taxon>Nematoda</taxon>
        <taxon>Chromadorea</taxon>
        <taxon>Rhabditida</taxon>
        <taxon>Rhabditina</taxon>
        <taxon>Rhabditomorpha</taxon>
        <taxon>Rhabditoidea</taxon>
        <taxon>Rhabditidae</taxon>
        <taxon>Peloderinae</taxon>
        <taxon>Caenorhabditis</taxon>
    </lineage>
</organism>
<keyword evidence="2" id="KW-0732">Signal</keyword>
<evidence type="ECO:0000256" key="1">
    <source>
        <dbReference type="SAM" id="MobiDB-lite"/>
    </source>
</evidence>
<evidence type="ECO:0000313" key="3">
    <source>
        <dbReference type="EMBL" id="CAB3411475.1"/>
    </source>
</evidence>
<feature type="region of interest" description="Disordered" evidence="1">
    <location>
        <begin position="40"/>
        <end position="63"/>
    </location>
</feature>
<feature type="compositionally biased region" description="Basic and acidic residues" evidence="1">
    <location>
        <begin position="108"/>
        <end position="119"/>
    </location>
</feature>
<comment type="caution">
    <text evidence="3">The sequence shown here is derived from an EMBL/GenBank/DDBJ whole genome shotgun (WGS) entry which is preliminary data.</text>
</comment>
<feature type="chain" id="PRO_5035917545" evidence="2">
    <location>
        <begin position="21"/>
        <end position="119"/>
    </location>
</feature>
<protein>
    <submittedName>
        <fullName evidence="3">Uncharacterized protein</fullName>
    </submittedName>
</protein>
<feature type="region of interest" description="Disordered" evidence="1">
    <location>
        <begin position="98"/>
        <end position="119"/>
    </location>
</feature>
<proteinExistence type="predicted"/>
<evidence type="ECO:0000313" key="4">
    <source>
        <dbReference type="Proteomes" id="UP000494206"/>
    </source>
</evidence>
<dbReference type="Proteomes" id="UP000494206">
    <property type="component" value="Unassembled WGS sequence"/>
</dbReference>
<gene>
    <name evidence="3" type="ORF">CBOVIS_LOCUS12865</name>
</gene>
<name>A0A8S1FFQ6_9PELO</name>
<accession>A0A8S1FFQ6</accession>
<feature type="signal peptide" evidence="2">
    <location>
        <begin position="1"/>
        <end position="20"/>
    </location>
</feature>
<evidence type="ECO:0000256" key="2">
    <source>
        <dbReference type="SAM" id="SignalP"/>
    </source>
</evidence>